<dbReference type="InterPro" id="IPR035979">
    <property type="entry name" value="RBD_domain_sf"/>
</dbReference>
<dbReference type="CDD" id="cd12724">
    <property type="entry name" value="RRM1_CPEB2_like"/>
    <property type="match status" value="1"/>
</dbReference>
<dbReference type="SMART" id="SM00360">
    <property type="entry name" value="RRM"/>
    <property type="match status" value="1"/>
</dbReference>
<dbReference type="PANTHER" id="PTHR12566">
    <property type="entry name" value="CYTOPLASMIC POLYADENYLATION ELEMENT BINDING PROTEIN CPEB"/>
    <property type="match status" value="1"/>
</dbReference>
<name>A0ABY7FMP3_MYAAR</name>
<accession>A0ABY7FMP3</accession>
<dbReference type="InterPro" id="IPR012677">
    <property type="entry name" value="Nucleotide-bd_a/b_plait_sf"/>
</dbReference>
<evidence type="ECO:0000313" key="3">
    <source>
        <dbReference type="EMBL" id="WAR22201.1"/>
    </source>
</evidence>
<dbReference type="PROSITE" id="PS50102">
    <property type="entry name" value="RRM"/>
    <property type="match status" value="1"/>
</dbReference>
<dbReference type="InterPro" id="IPR000504">
    <property type="entry name" value="RRM_dom"/>
</dbReference>
<evidence type="ECO:0000259" key="2">
    <source>
        <dbReference type="PROSITE" id="PS50102"/>
    </source>
</evidence>
<keyword evidence="1" id="KW-0694">RNA-binding</keyword>
<dbReference type="Gene3D" id="3.30.70.330">
    <property type="match status" value="1"/>
</dbReference>
<dbReference type="SUPFAM" id="SSF54928">
    <property type="entry name" value="RNA-binding domain, RBD"/>
    <property type="match status" value="1"/>
</dbReference>
<dbReference type="EMBL" id="CP111023">
    <property type="protein sequence ID" value="WAR22201.1"/>
    <property type="molecule type" value="Genomic_DNA"/>
</dbReference>
<dbReference type="InterPro" id="IPR034819">
    <property type="entry name" value="CPEB"/>
</dbReference>
<evidence type="ECO:0000313" key="4">
    <source>
        <dbReference type="Proteomes" id="UP001164746"/>
    </source>
</evidence>
<evidence type="ECO:0000256" key="1">
    <source>
        <dbReference type="PROSITE-ProRule" id="PRU00176"/>
    </source>
</evidence>
<dbReference type="PANTHER" id="PTHR12566:SF12">
    <property type="entry name" value="TRANSLATIONAL REGULATOR ORB2"/>
    <property type="match status" value="1"/>
</dbReference>
<feature type="non-terminal residue" evidence="3">
    <location>
        <position position="1"/>
    </location>
</feature>
<protein>
    <submittedName>
        <fullName evidence="3">CPEB4-like protein</fullName>
    </submittedName>
</protein>
<feature type="domain" description="RRM" evidence="2">
    <location>
        <begin position="372"/>
        <end position="459"/>
    </location>
</feature>
<sequence length="493" mass="54907">MGEFGVGLQSLSPVDFNRFVNNQSLFSPENSPRTMQDEVSVEKSAAKQQLSPSANHIFDQNCESTGLNEHLIVKSSQNEGKSVENNILSSSSHSHYETNSQLITSLANASQGLWTPPQGVPEDTYGQGTFQNVNGTVNFQHIPATALINSSNLMQSHVSIPTQSLSQRRAITGQHNFPQRPLQQGLVFNNAKNYQQWSNAPSHTTLSPWAQAQLQQQQRRSVPNMNIPNFAQMKNMKGFPHTQQSLSVIAPSKFRRSTSFPSQIQQAGYTKPQMDFVGLDEIQRDSMLSYPDRHSSCDTMKFTNFESQLMEIMRTTGMDQADQIKAGKVPHLLFGEDGAGLVEDGALDQTVPSLGSPANTSPGNERVERFSRKVFVGGLPPDIDEEEITLAFRRFGPVVVDWPHKAESKSYFPPKGYSFLLFQEEISVQNLIEACIVDEDKLYWCVSSPTMKNKPVQIRPWNLSDSDFVMDGSQPLDPRKTIFVGGVPRPLRA</sequence>
<organism evidence="3 4">
    <name type="scientific">Mya arenaria</name>
    <name type="common">Soft-shell clam</name>
    <dbReference type="NCBI Taxonomy" id="6604"/>
    <lineage>
        <taxon>Eukaryota</taxon>
        <taxon>Metazoa</taxon>
        <taxon>Spiralia</taxon>
        <taxon>Lophotrochozoa</taxon>
        <taxon>Mollusca</taxon>
        <taxon>Bivalvia</taxon>
        <taxon>Autobranchia</taxon>
        <taxon>Heteroconchia</taxon>
        <taxon>Euheterodonta</taxon>
        <taxon>Imparidentia</taxon>
        <taxon>Neoheterodontei</taxon>
        <taxon>Myida</taxon>
        <taxon>Myoidea</taxon>
        <taxon>Myidae</taxon>
        <taxon>Mya</taxon>
    </lineage>
</organism>
<dbReference type="Proteomes" id="UP001164746">
    <property type="component" value="Chromosome 12"/>
</dbReference>
<proteinExistence type="predicted"/>
<dbReference type="Pfam" id="PF16367">
    <property type="entry name" value="RRM_7"/>
    <property type="match status" value="1"/>
</dbReference>
<keyword evidence="4" id="KW-1185">Reference proteome</keyword>
<reference evidence="3" key="1">
    <citation type="submission" date="2022-11" db="EMBL/GenBank/DDBJ databases">
        <title>Centuries of genome instability and evolution in soft-shell clam transmissible cancer (bioRxiv).</title>
        <authorList>
            <person name="Hart S.F.M."/>
            <person name="Yonemitsu M.A."/>
            <person name="Giersch R.M."/>
            <person name="Beal B.F."/>
            <person name="Arriagada G."/>
            <person name="Davis B.W."/>
            <person name="Ostrander E.A."/>
            <person name="Goff S.P."/>
            <person name="Metzger M.J."/>
        </authorList>
    </citation>
    <scope>NUCLEOTIDE SEQUENCE</scope>
    <source>
        <strain evidence="3">MELC-2E11</strain>
        <tissue evidence="3">Siphon/mantle</tissue>
    </source>
</reference>
<gene>
    <name evidence="3" type="ORF">MAR_016175</name>
</gene>